<comment type="subcellular location">
    <subcellularLocation>
        <location evidence="1">Secreted</location>
    </subcellularLocation>
</comment>
<evidence type="ECO:0000259" key="8">
    <source>
        <dbReference type="PROSITE" id="PS50041"/>
    </source>
</evidence>
<feature type="compositionally biased region" description="Basic and acidic residues" evidence="6">
    <location>
        <begin position="34"/>
        <end position="43"/>
    </location>
</feature>
<dbReference type="SMART" id="SM00034">
    <property type="entry name" value="CLECT"/>
    <property type="match status" value="1"/>
</dbReference>
<dbReference type="Ensembl" id="ENSLACT00000010474.1">
    <property type="protein sequence ID" value="ENSLACP00000010395.1"/>
    <property type="gene ID" value="ENSLACG00000009157.1"/>
</dbReference>
<dbReference type="InterPro" id="IPR051663">
    <property type="entry name" value="CLec_Tetranectin-domain"/>
</dbReference>
<evidence type="ECO:0000313" key="9">
    <source>
        <dbReference type="Ensembl" id="ENSLACP00000010395.1"/>
    </source>
</evidence>
<name>H3AL74_LATCH</name>
<evidence type="ECO:0000313" key="10">
    <source>
        <dbReference type="Proteomes" id="UP000008672"/>
    </source>
</evidence>
<feature type="region of interest" description="Disordered" evidence="6">
    <location>
        <begin position="27"/>
        <end position="116"/>
    </location>
</feature>
<proteinExistence type="predicted"/>
<accession>H3AL74</accession>
<dbReference type="InterPro" id="IPR018378">
    <property type="entry name" value="C-type_lectin_CS"/>
</dbReference>
<feature type="compositionally biased region" description="Basic and acidic residues" evidence="6">
    <location>
        <begin position="62"/>
        <end position="83"/>
    </location>
</feature>
<dbReference type="KEGG" id="lcm:102362381"/>
<feature type="domain" description="C-type lectin" evidence="8">
    <location>
        <begin position="195"/>
        <end position="317"/>
    </location>
</feature>
<organism evidence="9 10">
    <name type="scientific">Latimeria chalumnae</name>
    <name type="common">Coelacanth</name>
    <dbReference type="NCBI Taxonomy" id="7897"/>
    <lineage>
        <taxon>Eukaryota</taxon>
        <taxon>Metazoa</taxon>
        <taxon>Chordata</taxon>
        <taxon>Craniata</taxon>
        <taxon>Vertebrata</taxon>
        <taxon>Euteleostomi</taxon>
        <taxon>Coelacanthiformes</taxon>
        <taxon>Coelacanthidae</taxon>
        <taxon>Latimeria</taxon>
    </lineage>
</organism>
<dbReference type="OMA" id="EMTDQED"/>
<dbReference type="GeneTree" id="ENSGT00950000183186"/>
<reference evidence="9" key="3">
    <citation type="submission" date="2025-09" db="UniProtKB">
        <authorList>
            <consortium name="Ensembl"/>
        </authorList>
    </citation>
    <scope>IDENTIFICATION</scope>
</reference>
<dbReference type="GO" id="GO:0001503">
    <property type="term" value="P:ossification"/>
    <property type="evidence" value="ECO:0007669"/>
    <property type="project" value="TreeGrafter"/>
</dbReference>
<protein>
    <submittedName>
        <fullName evidence="9">C-type lectin domain containing 11A</fullName>
    </submittedName>
</protein>
<dbReference type="CTD" id="6320"/>
<dbReference type="GO" id="GO:0008083">
    <property type="term" value="F:growth factor activity"/>
    <property type="evidence" value="ECO:0007669"/>
    <property type="project" value="TreeGrafter"/>
</dbReference>
<dbReference type="Bgee" id="ENSLACG00000009157">
    <property type="expression patterns" value="Expressed in muscle tissue and 5 other cell types or tissues"/>
</dbReference>
<evidence type="ECO:0000256" key="1">
    <source>
        <dbReference type="ARBA" id="ARBA00004613"/>
    </source>
</evidence>
<evidence type="ECO:0000256" key="6">
    <source>
        <dbReference type="SAM" id="MobiDB-lite"/>
    </source>
</evidence>
<reference evidence="9" key="2">
    <citation type="submission" date="2025-08" db="UniProtKB">
        <authorList>
            <consortium name="Ensembl"/>
        </authorList>
    </citation>
    <scope>IDENTIFICATION</scope>
</reference>
<dbReference type="EMBL" id="AFYH01030329">
    <property type="status" value="NOT_ANNOTATED_CDS"/>
    <property type="molecule type" value="Genomic_DNA"/>
</dbReference>
<dbReference type="EMBL" id="AFYH01030330">
    <property type="status" value="NOT_ANNOTATED_CDS"/>
    <property type="molecule type" value="Genomic_DNA"/>
</dbReference>
<evidence type="ECO:0000256" key="7">
    <source>
        <dbReference type="SAM" id="SignalP"/>
    </source>
</evidence>
<dbReference type="Pfam" id="PF00059">
    <property type="entry name" value="Lectin_C"/>
    <property type="match status" value="1"/>
</dbReference>
<dbReference type="STRING" id="7897.ENSLACP00000010395"/>
<dbReference type="GeneID" id="102362381"/>
<dbReference type="GO" id="GO:0005615">
    <property type="term" value="C:extracellular space"/>
    <property type="evidence" value="ECO:0007669"/>
    <property type="project" value="TreeGrafter"/>
</dbReference>
<keyword evidence="10" id="KW-1185">Reference proteome</keyword>
<feature type="compositionally biased region" description="Acidic residues" evidence="6">
    <location>
        <begin position="88"/>
        <end position="105"/>
    </location>
</feature>
<dbReference type="InterPro" id="IPR001304">
    <property type="entry name" value="C-type_lectin-like"/>
</dbReference>
<dbReference type="Proteomes" id="UP000008672">
    <property type="component" value="Unassembled WGS sequence"/>
</dbReference>
<dbReference type="AlphaFoldDB" id="H3AL74"/>
<dbReference type="Gene3D" id="3.10.100.10">
    <property type="entry name" value="Mannose-Binding Protein A, subunit A"/>
    <property type="match status" value="1"/>
</dbReference>
<dbReference type="PANTHER" id="PTHR22799">
    <property type="entry name" value="TETRANECTIN-RELATED"/>
    <property type="match status" value="1"/>
</dbReference>
<evidence type="ECO:0000256" key="4">
    <source>
        <dbReference type="ARBA" id="ARBA00022734"/>
    </source>
</evidence>
<feature type="signal peptide" evidence="7">
    <location>
        <begin position="1"/>
        <end position="23"/>
    </location>
</feature>
<dbReference type="eggNOG" id="KOG4297">
    <property type="taxonomic scope" value="Eukaryota"/>
</dbReference>
<dbReference type="InParanoid" id="H3AL74"/>
<keyword evidence="5" id="KW-1015">Disulfide bond</keyword>
<dbReference type="InterPro" id="IPR016186">
    <property type="entry name" value="C-type_lectin-like/link_sf"/>
</dbReference>
<dbReference type="RefSeq" id="XP_005990975.1">
    <property type="nucleotide sequence ID" value="XM_005990913.3"/>
</dbReference>
<dbReference type="HOGENOM" id="CLU_074832_0_0_1"/>
<evidence type="ECO:0000256" key="3">
    <source>
        <dbReference type="ARBA" id="ARBA00022729"/>
    </source>
</evidence>
<dbReference type="FunCoup" id="H3AL74">
    <property type="interactions" value="230"/>
</dbReference>
<dbReference type="PANTHER" id="PTHR22799:SF1">
    <property type="entry name" value="C-TYPE LECTIN DOMAIN FAMILY 11 MEMBER A"/>
    <property type="match status" value="1"/>
</dbReference>
<dbReference type="GO" id="GO:0030246">
    <property type="term" value="F:carbohydrate binding"/>
    <property type="evidence" value="ECO:0007669"/>
    <property type="project" value="UniProtKB-KW"/>
</dbReference>
<feature type="chain" id="PRO_5003579707" evidence="7">
    <location>
        <begin position="24"/>
        <end position="322"/>
    </location>
</feature>
<evidence type="ECO:0000256" key="5">
    <source>
        <dbReference type="ARBA" id="ARBA00023157"/>
    </source>
</evidence>
<dbReference type="OrthoDB" id="441660at2759"/>
<reference evidence="10" key="1">
    <citation type="submission" date="2011-08" db="EMBL/GenBank/DDBJ databases">
        <title>The draft genome of Latimeria chalumnae.</title>
        <authorList>
            <person name="Di Palma F."/>
            <person name="Alfoldi J."/>
            <person name="Johnson J."/>
            <person name="Berlin A."/>
            <person name="Gnerre S."/>
            <person name="Jaffe D."/>
            <person name="MacCallum I."/>
            <person name="Young S."/>
            <person name="Walker B.J."/>
            <person name="Lander E."/>
            <person name="Lindblad-Toh K."/>
        </authorList>
    </citation>
    <scope>NUCLEOTIDE SEQUENCE [LARGE SCALE GENOMIC DNA]</scope>
    <source>
        <strain evidence="10">Wild caught</strain>
    </source>
</reference>
<keyword evidence="3 7" id="KW-0732">Signal</keyword>
<dbReference type="SUPFAM" id="SSF56436">
    <property type="entry name" value="C-type lectin-like"/>
    <property type="match status" value="1"/>
</dbReference>
<evidence type="ECO:0000256" key="2">
    <source>
        <dbReference type="ARBA" id="ARBA00022525"/>
    </source>
</evidence>
<gene>
    <name evidence="9" type="primary">CLEC11A</name>
</gene>
<dbReference type="PROSITE" id="PS00615">
    <property type="entry name" value="C_TYPE_LECTIN_1"/>
    <property type="match status" value="1"/>
</dbReference>
<sequence>MMLEKNPHFPTLLCICLLHAVVSEEAGGGPGAGAERKATKGEESLSGVQPDGMTEIKVFSEIMDRGTLSDEHSNRTSADREGEGGPLEQEDIPSEEEEGEEEEVNPSERELMPSQPDDNFSYILSRLALIDATIQKLHVQYHGMDSRVVKLTETVSKLTYRVTETRNEFETLSEANQKIQKDIGKIEGCMKGLRILKKCFLLFQRFEDFDTAGGLCRGRGGALAMPRTEEEFLTVAQYTKVALSGVNWPVWIGITDHRAEGLYLYEDGHRVSFFRWFRDFLVTQPNGGKQENCVSFSSEDGKWWDNDCARRMYFLCEYEFSA</sequence>
<keyword evidence="2" id="KW-0964">Secreted</keyword>
<dbReference type="PROSITE" id="PS50041">
    <property type="entry name" value="C_TYPE_LECTIN_2"/>
    <property type="match status" value="1"/>
</dbReference>
<keyword evidence="4" id="KW-0430">Lectin</keyword>
<dbReference type="InterPro" id="IPR016187">
    <property type="entry name" value="CTDL_fold"/>
</dbReference>